<dbReference type="Gene3D" id="3.20.20.140">
    <property type="entry name" value="Metal-dependent hydrolases"/>
    <property type="match status" value="1"/>
</dbReference>
<dbReference type="EMBL" id="UOEC01000116">
    <property type="protein sequence ID" value="VAV94292.1"/>
    <property type="molecule type" value="Genomic_DNA"/>
</dbReference>
<gene>
    <name evidence="2" type="ORF">MNBD_ALPHA08-24</name>
</gene>
<name>A0A3B0RRX4_9ZZZZ</name>
<evidence type="ECO:0000313" key="2">
    <source>
        <dbReference type="EMBL" id="VAV94292.1"/>
    </source>
</evidence>
<dbReference type="Pfam" id="PF04909">
    <property type="entry name" value="Amidohydro_2"/>
    <property type="match status" value="1"/>
</dbReference>
<feature type="domain" description="Amidohydrolase-related" evidence="1">
    <location>
        <begin position="124"/>
        <end position="275"/>
    </location>
</feature>
<dbReference type="InterPro" id="IPR032466">
    <property type="entry name" value="Metal_Hydrolase"/>
</dbReference>
<reference evidence="2" key="1">
    <citation type="submission" date="2018-06" db="EMBL/GenBank/DDBJ databases">
        <authorList>
            <person name="Zhirakovskaya E."/>
        </authorList>
    </citation>
    <scope>NUCLEOTIDE SEQUENCE</scope>
</reference>
<dbReference type="GO" id="GO:0016787">
    <property type="term" value="F:hydrolase activity"/>
    <property type="evidence" value="ECO:0007669"/>
    <property type="project" value="InterPro"/>
</dbReference>
<organism evidence="2">
    <name type="scientific">hydrothermal vent metagenome</name>
    <dbReference type="NCBI Taxonomy" id="652676"/>
    <lineage>
        <taxon>unclassified sequences</taxon>
        <taxon>metagenomes</taxon>
        <taxon>ecological metagenomes</taxon>
    </lineage>
</organism>
<evidence type="ECO:0000259" key="1">
    <source>
        <dbReference type="Pfam" id="PF04909"/>
    </source>
</evidence>
<proteinExistence type="predicted"/>
<dbReference type="AlphaFoldDB" id="A0A3B0RRX4"/>
<accession>A0A3B0RRX4</accession>
<dbReference type="InterPro" id="IPR006680">
    <property type="entry name" value="Amidohydro-rel"/>
</dbReference>
<dbReference type="SUPFAM" id="SSF51556">
    <property type="entry name" value="Metallo-dependent hydrolases"/>
    <property type="match status" value="1"/>
</dbReference>
<sequence length="276" mass="31507">MRTAILTLVLFFVASLPLAIAGNGNYKGPVFDTHLHYSSKAWPVYSPKDVLEKMEQANVKSALVSSTPDSGTETLLSLAPQRLVPGLRPYRNASEKVTWYKNQALLAYSKTRLATLRHKAFGEVILHFPKDLDTPQMSQYFELATKQKLVMHLHTGADVIEALFKKQPGLKVLWAHAGFNEPPEVIARMLDQYPNLWAELSYRAEHIMGADDVEPEWKPLLIRHADRFTVGSDTWENGRWRTYKYLIDQHREWLGKLPQKVASKIAYENASFLFGR</sequence>
<protein>
    <recommendedName>
        <fullName evidence="1">Amidohydrolase-related domain-containing protein</fullName>
    </recommendedName>
</protein>